<dbReference type="Proteomes" id="UP000294360">
    <property type="component" value="Chromosome"/>
</dbReference>
<protein>
    <submittedName>
        <fullName evidence="1">Uncharacterized protein</fullName>
    </submittedName>
</protein>
<reference evidence="1 2" key="1">
    <citation type="submission" date="2019-03" db="EMBL/GenBank/DDBJ databases">
        <authorList>
            <person name="Kox A.R. M."/>
        </authorList>
    </citation>
    <scope>NUCLEOTIDE SEQUENCE [LARGE SCALE GENOMIC DNA]</scope>
    <source>
        <strain evidence="1">MTUNDRAET4 annotated genome</strain>
    </source>
</reference>
<proteinExistence type="predicted"/>
<name>A0A4U8Z6S0_METTU</name>
<sequence length="55" mass="6044">MRAPWRRSADGKLIDSAAPLARDAGDCQKRVLIICFNLHSIRAPLQAARLATKAE</sequence>
<accession>A0A4U8Z6S0</accession>
<evidence type="ECO:0000313" key="1">
    <source>
        <dbReference type="EMBL" id="VFU10983.1"/>
    </source>
</evidence>
<dbReference type="AlphaFoldDB" id="A0A4U8Z6S0"/>
<dbReference type="EMBL" id="LR536450">
    <property type="protein sequence ID" value="VFU10983.1"/>
    <property type="molecule type" value="Genomic_DNA"/>
</dbReference>
<organism evidence="1 2">
    <name type="scientific">Methylocella tundrae</name>
    <dbReference type="NCBI Taxonomy" id="227605"/>
    <lineage>
        <taxon>Bacteria</taxon>
        <taxon>Pseudomonadati</taxon>
        <taxon>Pseudomonadota</taxon>
        <taxon>Alphaproteobacteria</taxon>
        <taxon>Hyphomicrobiales</taxon>
        <taxon>Beijerinckiaceae</taxon>
        <taxon>Methylocella</taxon>
    </lineage>
</organism>
<dbReference type="KEGG" id="mtun:MTUNDRAET4_4102"/>
<gene>
    <name evidence="1" type="ORF">MTUNDRAET4_4102</name>
</gene>
<evidence type="ECO:0000313" key="2">
    <source>
        <dbReference type="Proteomes" id="UP000294360"/>
    </source>
</evidence>